<reference evidence="2 3" key="1">
    <citation type="submission" date="2019-04" db="EMBL/GenBank/DDBJ databases">
        <title>Chromosome genome assembly for Takifugu flavidus.</title>
        <authorList>
            <person name="Xiao S."/>
        </authorList>
    </citation>
    <scope>NUCLEOTIDE SEQUENCE [LARGE SCALE GENOMIC DNA]</scope>
    <source>
        <strain evidence="2">HTHZ2018</strain>
        <tissue evidence="2">Muscle</tissue>
    </source>
</reference>
<dbReference type="Proteomes" id="UP000324091">
    <property type="component" value="Chromosome 1"/>
</dbReference>
<evidence type="ECO:0000313" key="2">
    <source>
        <dbReference type="EMBL" id="TWW82169.1"/>
    </source>
</evidence>
<organism evidence="2 3">
    <name type="scientific">Takifugu flavidus</name>
    <name type="common">sansaifugu</name>
    <dbReference type="NCBI Taxonomy" id="433684"/>
    <lineage>
        <taxon>Eukaryota</taxon>
        <taxon>Metazoa</taxon>
        <taxon>Chordata</taxon>
        <taxon>Craniata</taxon>
        <taxon>Vertebrata</taxon>
        <taxon>Euteleostomi</taxon>
        <taxon>Actinopterygii</taxon>
        <taxon>Neopterygii</taxon>
        <taxon>Teleostei</taxon>
        <taxon>Neoteleostei</taxon>
        <taxon>Acanthomorphata</taxon>
        <taxon>Eupercaria</taxon>
        <taxon>Tetraodontiformes</taxon>
        <taxon>Tetradontoidea</taxon>
        <taxon>Tetraodontidae</taxon>
        <taxon>Takifugu</taxon>
    </lineage>
</organism>
<gene>
    <name evidence="2" type="ORF">D4764_01G0019840</name>
</gene>
<dbReference type="EMBL" id="RHFK02000001">
    <property type="protein sequence ID" value="TWW82169.1"/>
    <property type="molecule type" value="Genomic_DNA"/>
</dbReference>
<dbReference type="AlphaFoldDB" id="A0A5C6PT90"/>
<comment type="caution">
    <text evidence="2">The sequence shown here is derived from an EMBL/GenBank/DDBJ whole genome shotgun (WGS) entry which is preliminary data.</text>
</comment>
<name>A0A5C6PT90_9TELE</name>
<sequence length="88" mass="9469">MTVDLGRPPGGSRAARRDPAPDARSANGPEHQTPEFSAKAQLDRSDAPVRRDVSRIQSTALDAAVSSTRPRLPRTDLLKAVRVRSGPE</sequence>
<evidence type="ECO:0000313" key="3">
    <source>
        <dbReference type="Proteomes" id="UP000324091"/>
    </source>
</evidence>
<protein>
    <submittedName>
        <fullName evidence="2">Uncharacterized protein</fullName>
    </submittedName>
</protein>
<feature type="compositionally biased region" description="Basic and acidic residues" evidence="1">
    <location>
        <begin position="41"/>
        <end position="52"/>
    </location>
</feature>
<keyword evidence="3" id="KW-1185">Reference proteome</keyword>
<proteinExistence type="predicted"/>
<accession>A0A5C6PT90</accession>
<feature type="region of interest" description="Disordered" evidence="1">
    <location>
        <begin position="1"/>
        <end position="52"/>
    </location>
</feature>
<evidence type="ECO:0000256" key="1">
    <source>
        <dbReference type="SAM" id="MobiDB-lite"/>
    </source>
</evidence>